<keyword evidence="8" id="KW-0133">Cell shape</keyword>
<dbReference type="InterPro" id="IPR050396">
    <property type="entry name" value="Glycosyltr_51/Transpeptidase"/>
</dbReference>
<name>A0A4Z0RN41_WEICO</name>
<evidence type="ECO:0000256" key="14">
    <source>
        <dbReference type="SAM" id="MobiDB-lite"/>
    </source>
</evidence>
<dbReference type="Pfam" id="PF00905">
    <property type="entry name" value="Transpeptidase"/>
    <property type="match status" value="1"/>
</dbReference>
<dbReference type="SUPFAM" id="SSF53955">
    <property type="entry name" value="Lysozyme-like"/>
    <property type="match status" value="1"/>
</dbReference>
<evidence type="ECO:0000256" key="5">
    <source>
        <dbReference type="ARBA" id="ARBA00022676"/>
    </source>
</evidence>
<dbReference type="GO" id="GO:0008955">
    <property type="term" value="F:peptidoglycan glycosyltransferase activity"/>
    <property type="evidence" value="ECO:0007669"/>
    <property type="project" value="UniProtKB-EC"/>
</dbReference>
<dbReference type="FunFam" id="1.10.3810.10:FF:000001">
    <property type="entry name" value="Penicillin-binding protein 1A"/>
    <property type="match status" value="1"/>
</dbReference>
<dbReference type="Gene3D" id="1.10.3810.10">
    <property type="entry name" value="Biosynthetic peptidoglycan transglycosylase-like"/>
    <property type="match status" value="1"/>
</dbReference>
<dbReference type="GO" id="GO:0006508">
    <property type="term" value="P:proteolysis"/>
    <property type="evidence" value="ECO:0007669"/>
    <property type="project" value="UniProtKB-KW"/>
</dbReference>
<feature type="region of interest" description="Disordered" evidence="14">
    <location>
        <begin position="678"/>
        <end position="754"/>
    </location>
</feature>
<dbReference type="Pfam" id="PF00912">
    <property type="entry name" value="Transgly"/>
    <property type="match status" value="1"/>
</dbReference>
<evidence type="ECO:0000256" key="1">
    <source>
        <dbReference type="ARBA" id="ARBA00007090"/>
    </source>
</evidence>
<evidence type="ECO:0000256" key="4">
    <source>
        <dbReference type="ARBA" id="ARBA00022670"/>
    </source>
</evidence>
<evidence type="ECO:0000256" key="2">
    <source>
        <dbReference type="ARBA" id="ARBA00007739"/>
    </source>
</evidence>
<feature type="domain" description="Penicillin-binding protein transpeptidase" evidence="15">
    <location>
        <begin position="355"/>
        <end position="599"/>
    </location>
</feature>
<keyword evidence="19" id="KW-1185">Reference proteome</keyword>
<dbReference type="GO" id="GO:0008658">
    <property type="term" value="F:penicillin binding"/>
    <property type="evidence" value="ECO:0007669"/>
    <property type="project" value="InterPro"/>
</dbReference>
<dbReference type="NCBIfam" id="TIGR02074">
    <property type="entry name" value="PBP_1a_fam"/>
    <property type="match status" value="1"/>
</dbReference>
<comment type="caution">
    <text evidence="18">The sequence shown here is derived from an EMBL/GenBank/DDBJ whole genome shotgun (WGS) entry which is preliminary data.</text>
</comment>
<comment type="catalytic activity">
    <reaction evidence="13">
        <text>[GlcNAc-(1-&gt;4)-Mur2Ac(oyl-L-Ala-gamma-D-Glu-L-Lys-D-Ala-D-Ala)](n)-di-trans,octa-cis-undecaprenyl diphosphate + beta-D-GlcNAc-(1-&gt;4)-Mur2Ac(oyl-L-Ala-gamma-D-Glu-L-Lys-D-Ala-D-Ala)-di-trans,octa-cis-undecaprenyl diphosphate = [GlcNAc-(1-&gt;4)-Mur2Ac(oyl-L-Ala-gamma-D-Glu-L-Lys-D-Ala-D-Ala)](n+1)-di-trans,octa-cis-undecaprenyl diphosphate + di-trans,octa-cis-undecaprenyl diphosphate + H(+)</text>
        <dbReference type="Rhea" id="RHEA:23708"/>
        <dbReference type="Rhea" id="RHEA-COMP:9602"/>
        <dbReference type="Rhea" id="RHEA-COMP:9603"/>
        <dbReference type="ChEBI" id="CHEBI:15378"/>
        <dbReference type="ChEBI" id="CHEBI:58405"/>
        <dbReference type="ChEBI" id="CHEBI:60033"/>
        <dbReference type="ChEBI" id="CHEBI:78435"/>
        <dbReference type="EC" id="2.4.99.28"/>
    </reaction>
</comment>
<evidence type="ECO:0000256" key="6">
    <source>
        <dbReference type="ARBA" id="ARBA00022679"/>
    </source>
</evidence>
<comment type="similarity">
    <text evidence="2">In the N-terminal section; belongs to the glycosyltransferase 51 family.</text>
</comment>
<dbReference type="InterPro" id="IPR001264">
    <property type="entry name" value="Glyco_trans_51"/>
</dbReference>
<evidence type="ECO:0000259" key="15">
    <source>
        <dbReference type="Pfam" id="PF00905"/>
    </source>
</evidence>
<comment type="catalytic activity">
    <reaction evidence="12">
        <text>Preferential cleavage: (Ac)2-L-Lys-D-Ala-|-D-Ala. Also transpeptidation of peptidyl-alanyl moieties that are N-acyl substituents of D-alanine.</text>
        <dbReference type="EC" id="3.4.16.4"/>
    </reaction>
</comment>
<dbReference type="InterPro" id="IPR023346">
    <property type="entry name" value="Lysozyme-like_dom_sf"/>
</dbReference>
<evidence type="ECO:0000256" key="8">
    <source>
        <dbReference type="ARBA" id="ARBA00022960"/>
    </source>
</evidence>
<evidence type="ECO:0000256" key="7">
    <source>
        <dbReference type="ARBA" id="ARBA00022801"/>
    </source>
</evidence>
<organism evidence="18 19">
    <name type="scientific">Weissella confusa</name>
    <name type="common">Lactobacillus confusus</name>
    <dbReference type="NCBI Taxonomy" id="1583"/>
    <lineage>
        <taxon>Bacteria</taxon>
        <taxon>Bacillati</taxon>
        <taxon>Bacillota</taxon>
        <taxon>Bacilli</taxon>
        <taxon>Lactobacillales</taxon>
        <taxon>Lactobacillaceae</taxon>
        <taxon>Weissella</taxon>
    </lineage>
</organism>
<keyword evidence="5" id="KW-0328">Glycosyltransferase</keyword>
<dbReference type="GO" id="GO:0030288">
    <property type="term" value="C:outer membrane-bounded periplasmic space"/>
    <property type="evidence" value="ECO:0007669"/>
    <property type="project" value="TreeGrafter"/>
</dbReference>
<dbReference type="AlphaFoldDB" id="A0A4Z0RN41"/>
<evidence type="ECO:0000256" key="11">
    <source>
        <dbReference type="ARBA" id="ARBA00023316"/>
    </source>
</evidence>
<feature type="compositionally biased region" description="Basic residues" evidence="14">
    <location>
        <begin position="9"/>
        <end position="20"/>
    </location>
</feature>
<reference evidence="18 19" key="2">
    <citation type="journal article" date="2021" name="Int. J. Food Microbiol.">
        <title>Safety demonstration of a microbial species for use in the food chain: Weissella confusa.</title>
        <authorList>
            <person name="Bourdichon F."/>
            <person name="Patrone V."/>
            <person name="Fontana A."/>
            <person name="Milani G."/>
            <person name="Morelli L."/>
        </authorList>
    </citation>
    <scope>NUCLEOTIDE SEQUENCE [LARGE SCALE GENOMIC DNA]</scope>
    <source>
        <strain evidence="17">CCUG 30943</strain>
        <strain evidence="18 19">CCUG 43002</strain>
    </source>
</reference>
<dbReference type="PANTHER" id="PTHR32282:SF29">
    <property type="entry name" value="PENICILLIN-BINDING PROTEIN 1A"/>
    <property type="match status" value="1"/>
</dbReference>
<dbReference type="PANTHER" id="PTHR32282">
    <property type="entry name" value="BINDING PROTEIN TRANSPEPTIDASE, PUTATIVE-RELATED"/>
    <property type="match status" value="1"/>
</dbReference>
<dbReference type="GO" id="GO:0071555">
    <property type="term" value="P:cell wall organization"/>
    <property type="evidence" value="ECO:0007669"/>
    <property type="project" value="UniProtKB-KW"/>
</dbReference>
<dbReference type="InterPro" id="IPR001460">
    <property type="entry name" value="PCN-bd_Tpept"/>
</dbReference>
<evidence type="ECO:0000259" key="16">
    <source>
        <dbReference type="Pfam" id="PF00912"/>
    </source>
</evidence>
<dbReference type="Proteomes" id="UP000728106">
    <property type="component" value="Unassembled WGS sequence"/>
</dbReference>
<keyword evidence="7" id="KW-0378">Hydrolase</keyword>
<reference evidence="18" key="1">
    <citation type="submission" date="2020-02" db="EMBL/GenBank/DDBJ databases">
        <authorList>
            <person name="Fontana A."/>
            <person name="Patrone V."/>
            <person name="Morelli L."/>
        </authorList>
    </citation>
    <scope>NUCLEOTIDE SEQUENCE</scope>
    <source>
        <strain evidence="17">CCUG 30943</strain>
        <strain evidence="18">CCUG 43002</strain>
    </source>
</reference>
<sequence length="754" mass="81654">MTEEMSRVQRLRSKKKTSQPTSKWKRYTKYTLLTLVTLGAAGTLAGVGAFTYYASSAPKVTNAALVGTSQTQYLDKNGDVFYTSGSQKREIAKQSEIPQEMRMAVVSIEDRRFYKHHGVDPRRILGAAFANFTGSSLGLQGGSTLTQQLIKLTVFSTAASDQTLKRKAQEAWLALKLEKQYSKNQILTLYMNKVYMGNGVYGMKTAADYYFGKSLDQLSTPQMALLAGLPQSPTGYDPYTNPKDAKNRRDEVLEAMAQNGVITQSKANEYMKTPIDDSLVSTHSDQLENTEEKTKINQAYITSVNAELKSLGYNPDTDGLTIQTNLEPKVQNRAYNIVNTENYVAWPDDEMQVGLTVTDPRNGDVIAQIGGRKETTLFGTNHATNTKRSSGSTAKPLVAYGPAIEDMNWSTNHAVDDNAYKYPGTNISVNDFDHRYLGTISMRTAIAQSRNIPAVQTLQEVGYDKSSAFLKKLGINEDPKEMVASNAIGIDISTEQEAAAYSAFANGGTYYKPSYISKITDRSGAVKKFSSKGSEAMKSSTAFMMTSMLKSVISDSYAKMIATDAYNQAGKTGTVAYGEDSNMSADSAMDTWFTGYTKSAAISVWTGYDDPNEVGHDLTGNEQYIMLKVYGALMDYVMSDSSMDGTDWTVPSTVKQVTVNGKKEYQVAGANVANEKTVGVASTSTPSYSSRSTSSSAPTVSSAMSSSSQPAESSSEASDSSSEPASSSTPASSSAQSSSSTPASSSSQERKQDE</sequence>
<keyword evidence="4" id="KW-0645">Protease</keyword>
<dbReference type="GO" id="GO:0009252">
    <property type="term" value="P:peptidoglycan biosynthetic process"/>
    <property type="evidence" value="ECO:0007669"/>
    <property type="project" value="UniProtKB-KW"/>
</dbReference>
<evidence type="ECO:0000313" key="18">
    <source>
        <dbReference type="EMBL" id="MBJ7639428.1"/>
    </source>
</evidence>
<evidence type="ECO:0000313" key="19">
    <source>
        <dbReference type="Proteomes" id="UP000728106"/>
    </source>
</evidence>
<keyword evidence="6" id="KW-0808">Transferase</keyword>
<dbReference type="InterPro" id="IPR036950">
    <property type="entry name" value="PBP_transglycosylase"/>
</dbReference>
<comment type="similarity">
    <text evidence="1">In the C-terminal section; belongs to the transpeptidase family.</text>
</comment>
<dbReference type="EMBL" id="JAAOCX010000002">
    <property type="protein sequence ID" value="MBJ7632029.1"/>
    <property type="molecule type" value="Genomic_DNA"/>
</dbReference>
<dbReference type="GO" id="GO:0008360">
    <property type="term" value="P:regulation of cell shape"/>
    <property type="evidence" value="ECO:0007669"/>
    <property type="project" value="UniProtKB-KW"/>
</dbReference>
<dbReference type="SUPFAM" id="SSF56601">
    <property type="entry name" value="beta-lactamase/transpeptidase-like"/>
    <property type="match status" value="1"/>
</dbReference>
<evidence type="ECO:0000256" key="9">
    <source>
        <dbReference type="ARBA" id="ARBA00022984"/>
    </source>
</evidence>
<dbReference type="RefSeq" id="WP_135411198.1">
    <property type="nucleotide sequence ID" value="NZ_JAAOCJ010000001.1"/>
</dbReference>
<dbReference type="Gene3D" id="3.40.710.10">
    <property type="entry name" value="DD-peptidase/beta-lactamase superfamily"/>
    <property type="match status" value="1"/>
</dbReference>
<evidence type="ECO:0000256" key="12">
    <source>
        <dbReference type="ARBA" id="ARBA00034000"/>
    </source>
</evidence>
<keyword evidence="11" id="KW-0961">Cell wall biogenesis/degradation</keyword>
<evidence type="ECO:0000256" key="10">
    <source>
        <dbReference type="ARBA" id="ARBA00023268"/>
    </source>
</evidence>
<dbReference type="InterPro" id="IPR012338">
    <property type="entry name" value="Beta-lactam/transpept-like"/>
</dbReference>
<dbReference type="EMBL" id="JAAOCP010000010">
    <property type="protein sequence ID" value="MBJ7639428.1"/>
    <property type="molecule type" value="Genomic_DNA"/>
</dbReference>
<accession>A0A4Z0RN41</accession>
<dbReference type="Proteomes" id="UP000808038">
    <property type="component" value="Unassembled WGS sequence"/>
</dbReference>
<feature type="region of interest" description="Disordered" evidence="14">
    <location>
        <begin position="1"/>
        <end position="20"/>
    </location>
</feature>
<keyword evidence="10" id="KW-0511">Multifunctional enzyme</keyword>
<keyword evidence="9" id="KW-0573">Peptidoglycan synthesis</keyword>
<dbReference type="GO" id="GO:0009002">
    <property type="term" value="F:serine-type D-Ala-D-Ala carboxypeptidase activity"/>
    <property type="evidence" value="ECO:0007669"/>
    <property type="project" value="UniProtKB-EC"/>
</dbReference>
<gene>
    <name evidence="18" type="ORF">HAU20_08545</name>
    <name evidence="17" type="ORF">HAU43_02770</name>
</gene>
<feature type="domain" description="Glycosyl transferase family 51" evidence="16">
    <location>
        <begin position="81"/>
        <end position="256"/>
    </location>
</feature>
<evidence type="ECO:0000256" key="13">
    <source>
        <dbReference type="ARBA" id="ARBA00049902"/>
    </source>
</evidence>
<evidence type="ECO:0000313" key="17">
    <source>
        <dbReference type="EMBL" id="MBJ7632029.1"/>
    </source>
</evidence>
<feature type="compositionally biased region" description="Low complexity" evidence="14">
    <location>
        <begin position="681"/>
        <end position="747"/>
    </location>
</feature>
<protein>
    <submittedName>
        <fullName evidence="18">PBP1A family penicillin-binding protein</fullName>
    </submittedName>
</protein>
<evidence type="ECO:0000256" key="3">
    <source>
        <dbReference type="ARBA" id="ARBA00022645"/>
    </source>
</evidence>
<proteinExistence type="inferred from homology"/>
<keyword evidence="3" id="KW-0121">Carboxypeptidase</keyword>